<dbReference type="EMBL" id="BLLG01000012">
    <property type="protein sequence ID" value="GFH37792.1"/>
    <property type="molecule type" value="Genomic_DNA"/>
</dbReference>
<keyword evidence="2" id="KW-1133">Transmembrane helix</keyword>
<feature type="transmembrane region" description="Helical" evidence="2">
    <location>
        <begin position="73"/>
        <end position="92"/>
    </location>
</feature>
<keyword evidence="2" id="KW-0472">Membrane</keyword>
<gene>
    <name evidence="3" type="ORF">SCWH03_40320</name>
</gene>
<comment type="caution">
    <text evidence="3">The sequence shown here is derived from an EMBL/GenBank/DDBJ whole genome shotgun (WGS) entry which is preliminary data.</text>
</comment>
<dbReference type="Proteomes" id="UP000484988">
    <property type="component" value="Unassembled WGS sequence"/>
</dbReference>
<evidence type="ECO:0000313" key="4">
    <source>
        <dbReference type="Proteomes" id="UP000484988"/>
    </source>
</evidence>
<proteinExistence type="predicted"/>
<evidence type="ECO:0000256" key="2">
    <source>
        <dbReference type="SAM" id="Phobius"/>
    </source>
</evidence>
<keyword evidence="4" id="KW-1185">Reference proteome</keyword>
<name>A0A6A0AY73_9ACTN</name>
<keyword evidence="2" id="KW-0812">Transmembrane</keyword>
<organism evidence="3 4">
    <name type="scientific">Streptomyces pacificus</name>
    <dbReference type="NCBI Taxonomy" id="2705029"/>
    <lineage>
        <taxon>Bacteria</taxon>
        <taxon>Bacillati</taxon>
        <taxon>Actinomycetota</taxon>
        <taxon>Actinomycetes</taxon>
        <taxon>Kitasatosporales</taxon>
        <taxon>Streptomycetaceae</taxon>
        <taxon>Streptomyces</taxon>
    </lineage>
</organism>
<protein>
    <submittedName>
        <fullName evidence="3">Uncharacterized protein</fullName>
    </submittedName>
</protein>
<reference evidence="3 4" key="1">
    <citation type="submission" date="2020-02" db="EMBL/GenBank/DDBJ databases">
        <title>Whole Genome Shotgun Sequence of Streptomyces sp. strain CWH03.</title>
        <authorList>
            <person name="Dohra H."/>
            <person name="Kodani S."/>
            <person name="Yamamura H."/>
        </authorList>
    </citation>
    <scope>NUCLEOTIDE SEQUENCE [LARGE SCALE GENOMIC DNA]</scope>
    <source>
        <strain evidence="3 4">CWH03</strain>
    </source>
</reference>
<evidence type="ECO:0000256" key="1">
    <source>
        <dbReference type="SAM" id="Coils"/>
    </source>
</evidence>
<dbReference type="AlphaFoldDB" id="A0A6A0AY73"/>
<keyword evidence="1" id="KW-0175">Coiled coil</keyword>
<accession>A0A6A0AY73</accession>
<sequence>MHPLVAAGLDRSLQPPYGEGMKVEAARLDFVPRPILELAGALAVPLILAPLPAGAIALVVLARFGLSAAWPTFLLLAGLGFLTALFVAGTGFRDTLGSLRHVEIRSSADPPEVVFRSVRGTERRVRPADVQAVGVIEEVALGASVNTKIVFTLAGFGPLECPDVPGERAVEVAAWLSDRLSPFAVGVRHKAVLKERRVPVENWYPLPRVAALWGVPPESVDDMAARLGVRTGGESVQLYRPDDVYVDGHDLYFRRRAEVEAARAAVLGDDRPPPPWLDAYPDDSAEREATSDLIGIVIACYDQRIRAARDTDDQQHLGQLGARAEECREDREQLAEASPVRAAAITAASTVRVYEAAREVIEVIAARHEKQMAAARREGDRQRHRELRARMAECEEDLKRLAEASPERAAAIIADYTTRL</sequence>
<feature type="transmembrane region" description="Helical" evidence="2">
    <location>
        <begin position="38"/>
        <end position="61"/>
    </location>
</feature>
<feature type="coiled-coil region" evidence="1">
    <location>
        <begin position="377"/>
        <end position="404"/>
    </location>
</feature>
<evidence type="ECO:0000313" key="3">
    <source>
        <dbReference type="EMBL" id="GFH37792.1"/>
    </source>
</evidence>